<dbReference type="AlphaFoldDB" id="A0A9N7NYD2"/>
<dbReference type="InterPro" id="IPR036770">
    <property type="entry name" value="Ankyrin_rpt-contain_sf"/>
</dbReference>
<dbReference type="GO" id="GO:0016020">
    <property type="term" value="C:membrane"/>
    <property type="evidence" value="ECO:0007669"/>
    <property type="project" value="TreeGrafter"/>
</dbReference>
<organism evidence="3 4">
    <name type="scientific">Striga hermonthica</name>
    <name type="common">Purple witchweed</name>
    <name type="synonym">Buchnera hermonthica</name>
    <dbReference type="NCBI Taxonomy" id="68872"/>
    <lineage>
        <taxon>Eukaryota</taxon>
        <taxon>Viridiplantae</taxon>
        <taxon>Streptophyta</taxon>
        <taxon>Embryophyta</taxon>
        <taxon>Tracheophyta</taxon>
        <taxon>Spermatophyta</taxon>
        <taxon>Magnoliopsida</taxon>
        <taxon>eudicotyledons</taxon>
        <taxon>Gunneridae</taxon>
        <taxon>Pentapetalae</taxon>
        <taxon>asterids</taxon>
        <taxon>lamiids</taxon>
        <taxon>Lamiales</taxon>
        <taxon>Orobanchaceae</taxon>
        <taxon>Buchnereae</taxon>
        <taxon>Striga</taxon>
    </lineage>
</organism>
<reference evidence="3" key="1">
    <citation type="submission" date="2019-12" db="EMBL/GenBank/DDBJ databases">
        <authorList>
            <person name="Scholes J."/>
        </authorList>
    </citation>
    <scope>NUCLEOTIDE SEQUENCE</scope>
</reference>
<dbReference type="EMBL" id="CACSLK010031421">
    <property type="protein sequence ID" value="CAA0839628.1"/>
    <property type="molecule type" value="Genomic_DNA"/>
</dbReference>
<evidence type="ECO:0000313" key="3">
    <source>
        <dbReference type="EMBL" id="CAA0839628.1"/>
    </source>
</evidence>
<dbReference type="SUPFAM" id="SSF48403">
    <property type="entry name" value="Ankyrin repeat"/>
    <property type="match status" value="1"/>
</dbReference>
<evidence type="ECO:0000313" key="4">
    <source>
        <dbReference type="Proteomes" id="UP001153555"/>
    </source>
</evidence>
<keyword evidence="1" id="KW-0812">Transmembrane</keyword>
<comment type="caution">
    <text evidence="3">The sequence shown here is derived from an EMBL/GenBank/DDBJ whole genome shotgun (WGS) entry which is preliminary data.</text>
</comment>
<dbReference type="InterPro" id="IPR026961">
    <property type="entry name" value="PGG_dom"/>
</dbReference>
<keyword evidence="1" id="KW-1133">Transmembrane helix</keyword>
<dbReference type="Pfam" id="PF13962">
    <property type="entry name" value="PGG"/>
    <property type="match status" value="1"/>
</dbReference>
<dbReference type="PANTHER" id="PTHR24177">
    <property type="entry name" value="CASKIN"/>
    <property type="match status" value="1"/>
</dbReference>
<keyword evidence="1" id="KW-0472">Membrane</keyword>
<feature type="domain" description="PGG" evidence="2">
    <location>
        <begin position="495"/>
        <end position="609"/>
    </location>
</feature>
<dbReference type="Gene3D" id="1.25.40.20">
    <property type="entry name" value="Ankyrin repeat-containing domain"/>
    <property type="match status" value="1"/>
</dbReference>
<dbReference type="Proteomes" id="UP001153555">
    <property type="component" value="Unassembled WGS sequence"/>
</dbReference>
<dbReference type="OrthoDB" id="1925304at2759"/>
<keyword evidence="4" id="KW-1185">Reference proteome</keyword>
<evidence type="ECO:0000256" key="1">
    <source>
        <dbReference type="SAM" id="Phobius"/>
    </source>
</evidence>
<name>A0A9N7NYD2_STRHE</name>
<gene>
    <name evidence="3" type="ORF">SHERM_06192</name>
</gene>
<feature type="transmembrane region" description="Helical" evidence="1">
    <location>
        <begin position="501"/>
        <end position="521"/>
    </location>
</feature>
<feature type="transmembrane region" description="Helical" evidence="1">
    <location>
        <begin position="541"/>
        <end position="564"/>
    </location>
</feature>
<sequence length="610" mass="68996">MASSSSTANQLIISNQPTMASSSSTPNLSFLAILSTVNVANFVSIKLSGSNNYGSWKLQMHCLIQAYNLVHFIDRPIPEDDGDWMTERVVLGWILGSLTDAVLKRVANSAATARDVWVELDKNFSGRPQVITMVNAWDEDLVTSLRQRRKCKEAKEYLERHPEAICAQLTSRSDTCLHLAVATGDKFFHDYLGLVKFLVKNMPINLLTAQNSLGDTVLHVAARNIGFHTKDLCDMLSERHHKIPDDLMYVANNEGDFPCHQAARVISTIDIRYFIEKMDKKDCLLPYLKLLCMLIDAQFYDEAKKLFHKYPELAGLKLEDGTSALQRLVLLDTAVWPGLWDRLAIWNTSKGRTFHAPYHLSFAREIMGQLHKLEDEESYGIYVDAMLTAIENRSEIYFKEIELTMGDKVLMWDKLEYCANGDFPLHLVARLAPPHKLNLVSGAALQMQRELQWFQEVEKEMYSYNDSLRLRTNYFEETAEIVFTKAHQQLKVEGEKWMKDTASSCTIAAALIATVVFTAAITVPGGNESSKGYPVFSQKRAFVVFAVSDAVSLFTSTTSLLMFLSILTSRYAEIDFLYALPKRLCIGLFSLFVSILFMMVAFSATLYLVF</sequence>
<evidence type="ECO:0000259" key="2">
    <source>
        <dbReference type="Pfam" id="PF13962"/>
    </source>
</evidence>
<feature type="non-terminal residue" evidence="3">
    <location>
        <position position="1"/>
    </location>
</feature>
<dbReference type="PANTHER" id="PTHR24177:SF435">
    <property type="entry name" value="ANKYRIN REPEAT-CONTAINING PROTEIN NPR4-LIKE"/>
    <property type="match status" value="1"/>
</dbReference>
<accession>A0A9N7NYD2</accession>
<proteinExistence type="predicted"/>
<protein>
    <submittedName>
        <fullName evidence="3">Ankyrin repeat family protein</fullName>
    </submittedName>
</protein>
<feature type="transmembrane region" description="Helical" evidence="1">
    <location>
        <begin position="584"/>
        <end position="609"/>
    </location>
</feature>